<protein>
    <submittedName>
        <fullName evidence="2">Uncharacterized protein</fullName>
    </submittedName>
</protein>
<dbReference type="EMBL" id="OA887898">
    <property type="protein sequence ID" value="CAD7283685.1"/>
    <property type="molecule type" value="Genomic_DNA"/>
</dbReference>
<proteinExistence type="predicted"/>
<dbReference type="EMBL" id="CAJPEX010005861">
    <property type="protein sequence ID" value="CAG0923837.1"/>
    <property type="molecule type" value="Genomic_DNA"/>
</dbReference>
<organism evidence="2">
    <name type="scientific">Notodromas monacha</name>
    <dbReference type="NCBI Taxonomy" id="399045"/>
    <lineage>
        <taxon>Eukaryota</taxon>
        <taxon>Metazoa</taxon>
        <taxon>Ecdysozoa</taxon>
        <taxon>Arthropoda</taxon>
        <taxon>Crustacea</taxon>
        <taxon>Oligostraca</taxon>
        <taxon>Ostracoda</taxon>
        <taxon>Podocopa</taxon>
        <taxon>Podocopida</taxon>
        <taxon>Cypridocopina</taxon>
        <taxon>Cypridoidea</taxon>
        <taxon>Cyprididae</taxon>
        <taxon>Notodromas</taxon>
    </lineage>
</organism>
<evidence type="ECO:0000313" key="3">
    <source>
        <dbReference type="Proteomes" id="UP000678499"/>
    </source>
</evidence>
<dbReference type="AlphaFoldDB" id="A0A7R9BY15"/>
<evidence type="ECO:0000256" key="1">
    <source>
        <dbReference type="SAM" id="MobiDB-lite"/>
    </source>
</evidence>
<gene>
    <name evidence="2" type="ORF">NMOB1V02_LOCUS11298</name>
</gene>
<keyword evidence="3" id="KW-1185">Reference proteome</keyword>
<name>A0A7R9BY15_9CRUS</name>
<dbReference type="Proteomes" id="UP000678499">
    <property type="component" value="Unassembled WGS sequence"/>
</dbReference>
<evidence type="ECO:0000313" key="2">
    <source>
        <dbReference type="EMBL" id="CAD7283685.1"/>
    </source>
</evidence>
<accession>A0A7R9BY15</accession>
<feature type="region of interest" description="Disordered" evidence="1">
    <location>
        <begin position="236"/>
        <end position="259"/>
    </location>
</feature>
<reference evidence="2" key="1">
    <citation type="submission" date="2020-11" db="EMBL/GenBank/DDBJ databases">
        <authorList>
            <person name="Tran Van P."/>
        </authorList>
    </citation>
    <scope>NUCLEOTIDE SEQUENCE</scope>
</reference>
<sequence length="432" mass="48342">MSNIHLCRNVTAAEINETTYNANTIGALLAAYRSTIMHSPKVQNMESEAVYRLIQRDLQKADKAYALITSNKLRPKELDSFIDVLKTLILSCMRKNKLVELCRVFYKEEHETECETVMGHGDDRGPPAVHSVPPDSIPGEQQPTNNTAVMESLGCEEHTEIGMHDVAHSTPPSEAPQFEAVSEKFEYTEVAPYVPEVADVTPPLELPQPDGDTEVPDHGVADIAELRRTNELSLPEYEIPDSGNQHSSQFVEADQHPTDSHALLEDGVEEQPSLEGSNALQALIEDGVEDQPSVEGSHARQHIGIQTKLPIADEDKCKGCSAGKELVEFCYTNRLDYCNVNMLKQLLHACFTNSSSEGDNCKKCEKVLEVIHNVEEMQLMGIQDDALYDVAKKAKKRIRASMKEFQQRNLWKVRCENRVHTQAAFLFYSYAT</sequence>